<evidence type="ECO:0000256" key="4">
    <source>
        <dbReference type="ARBA" id="ARBA00023163"/>
    </source>
</evidence>
<dbReference type="OrthoDB" id="9803735at2"/>
<dbReference type="Gene3D" id="3.40.190.10">
    <property type="entry name" value="Periplasmic binding protein-like II"/>
    <property type="match status" value="2"/>
</dbReference>
<evidence type="ECO:0000256" key="2">
    <source>
        <dbReference type="ARBA" id="ARBA00023015"/>
    </source>
</evidence>
<dbReference type="RefSeq" id="WP_136820775.1">
    <property type="nucleotide sequence ID" value="NZ_BMJX01000003.1"/>
</dbReference>
<dbReference type="InterPro" id="IPR036390">
    <property type="entry name" value="WH_DNA-bd_sf"/>
</dbReference>
<dbReference type="PANTHER" id="PTHR30346">
    <property type="entry name" value="TRANSCRIPTIONAL DUAL REGULATOR HCAR-RELATED"/>
    <property type="match status" value="1"/>
</dbReference>
<dbReference type="EMBL" id="SUKA01000003">
    <property type="protein sequence ID" value="TJY65646.1"/>
    <property type="molecule type" value="Genomic_DNA"/>
</dbReference>
<dbReference type="SUPFAM" id="SSF46785">
    <property type="entry name" value="Winged helix' DNA-binding domain"/>
    <property type="match status" value="1"/>
</dbReference>
<dbReference type="InterPro" id="IPR000847">
    <property type="entry name" value="LysR_HTH_N"/>
</dbReference>
<dbReference type="FunFam" id="1.10.10.10:FF:000001">
    <property type="entry name" value="LysR family transcriptional regulator"/>
    <property type="match status" value="1"/>
</dbReference>
<dbReference type="GO" id="GO:0032993">
    <property type="term" value="C:protein-DNA complex"/>
    <property type="evidence" value="ECO:0007669"/>
    <property type="project" value="TreeGrafter"/>
</dbReference>
<dbReference type="Gene3D" id="1.10.10.10">
    <property type="entry name" value="Winged helix-like DNA-binding domain superfamily/Winged helix DNA-binding domain"/>
    <property type="match status" value="1"/>
</dbReference>
<evidence type="ECO:0000259" key="5">
    <source>
        <dbReference type="PROSITE" id="PS50931"/>
    </source>
</evidence>
<dbReference type="PANTHER" id="PTHR30346:SF28">
    <property type="entry name" value="HTH-TYPE TRANSCRIPTIONAL REGULATOR CYNR"/>
    <property type="match status" value="1"/>
</dbReference>
<dbReference type="Pfam" id="PF00126">
    <property type="entry name" value="HTH_1"/>
    <property type="match status" value="1"/>
</dbReference>
<dbReference type="AlphaFoldDB" id="A0A4U0H2F5"/>
<evidence type="ECO:0000313" key="7">
    <source>
        <dbReference type="Proteomes" id="UP000309872"/>
    </source>
</evidence>
<dbReference type="Pfam" id="PF03466">
    <property type="entry name" value="LysR_substrate"/>
    <property type="match status" value="1"/>
</dbReference>
<reference evidence="6 7" key="1">
    <citation type="submission" date="2019-04" db="EMBL/GenBank/DDBJ databases">
        <title>Sphingobacterium olei sp. nov., isolated from oil-contaminated soil.</title>
        <authorList>
            <person name="Liu B."/>
        </authorList>
    </citation>
    <scope>NUCLEOTIDE SEQUENCE [LARGE SCALE GENOMIC DNA]</scope>
    <source>
        <strain evidence="6 7">Y3L14</strain>
    </source>
</reference>
<protein>
    <submittedName>
        <fullName evidence="6">LysR family transcriptional regulator</fullName>
    </submittedName>
</protein>
<keyword evidence="3" id="KW-0238">DNA-binding</keyword>
<feature type="domain" description="HTH lysR-type" evidence="5">
    <location>
        <begin position="1"/>
        <end position="58"/>
    </location>
</feature>
<evidence type="ECO:0000256" key="3">
    <source>
        <dbReference type="ARBA" id="ARBA00023125"/>
    </source>
</evidence>
<dbReference type="CDD" id="cd08414">
    <property type="entry name" value="PBP2_LTTR_aromatics_like"/>
    <property type="match status" value="1"/>
</dbReference>
<evidence type="ECO:0000256" key="1">
    <source>
        <dbReference type="ARBA" id="ARBA00009437"/>
    </source>
</evidence>
<dbReference type="InterPro" id="IPR036388">
    <property type="entry name" value="WH-like_DNA-bd_sf"/>
</dbReference>
<gene>
    <name evidence="6" type="ORF">FAZ19_10975</name>
</gene>
<comment type="similarity">
    <text evidence="1">Belongs to the LysR transcriptional regulatory family.</text>
</comment>
<dbReference type="PRINTS" id="PR00039">
    <property type="entry name" value="HTHLYSR"/>
</dbReference>
<dbReference type="GO" id="GO:0003700">
    <property type="term" value="F:DNA-binding transcription factor activity"/>
    <property type="evidence" value="ECO:0007669"/>
    <property type="project" value="InterPro"/>
</dbReference>
<comment type="caution">
    <text evidence="6">The sequence shown here is derived from an EMBL/GenBank/DDBJ whole genome shotgun (WGS) entry which is preliminary data.</text>
</comment>
<evidence type="ECO:0000313" key="6">
    <source>
        <dbReference type="EMBL" id="TJY65646.1"/>
    </source>
</evidence>
<organism evidence="6 7">
    <name type="scientific">Sphingobacterium alkalisoli</name>
    <dbReference type="NCBI Taxonomy" id="1874115"/>
    <lineage>
        <taxon>Bacteria</taxon>
        <taxon>Pseudomonadati</taxon>
        <taxon>Bacteroidota</taxon>
        <taxon>Sphingobacteriia</taxon>
        <taxon>Sphingobacteriales</taxon>
        <taxon>Sphingobacteriaceae</taxon>
        <taxon>Sphingobacterium</taxon>
    </lineage>
</organism>
<proteinExistence type="inferred from homology"/>
<dbReference type="GO" id="GO:0003677">
    <property type="term" value="F:DNA binding"/>
    <property type="evidence" value="ECO:0007669"/>
    <property type="project" value="UniProtKB-KW"/>
</dbReference>
<dbReference type="SUPFAM" id="SSF53850">
    <property type="entry name" value="Periplasmic binding protein-like II"/>
    <property type="match status" value="1"/>
</dbReference>
<name>A0A4U0H2F5_9SPHI</name>
<sequence length="294" mass="34132">MEIRHIRYFKAVADELHFGKAAKKLFISQPPLTRQIKELEEELGVLLLTRNNKRVALTDAGNYFLRECDQLLQQLERAKQQVMQVHLAETGNFRLGYISSTPKSALAEVLQKVKSEFPYLQVQLYEMPSHAQRSALETGKLDLGIVRAPIFSEHLKIEKLFDDSFVLALPKDYPYIEDLEYLANEMFISYNNDYAPNYHLSFLETCSRLGFTPEIAHECNTTQSILDLVHYRTGIAIVPKSVQHEYRHLAIKFVDLAYLGTTTQIIMAWDHKNQNVALREFRKWIKIMLKNEIV</sequence>
<keyword evidence="4" id="KW-0804">Transcription</keyword>
<accession>A0A4U0H2F5</accession>
<keyword evidence="7" id="KW-1185">Reference proteome</keyword>
<keyword evidence="2" id="KW-0805">Transcription regulation</keyword>
<dbReference type="InterPro" id="IPR005119">
    <property type="entry name" value="LysR_subst-bd"/>
</dbReference>
<dbReference type="PROSITE" id="PS50931">
    <property type="entry name" value="HTH_LYSR"/>
    <property type="match status" value="1"/>
</dbReference>
<dbReference type="Proteomes" id="UP000309872">
    <property type="component" value="Unassembled WGS sequence"/>
</dbReference>